<dbReference type="GO" id="GO:0008033">
    <property type="term" value="P:tRNA processing"/>
    <property type="evidence" value="ECO:0007669"/>
    <property type="project" value="UniProtKB-KW"/>
</dbReference>
<reference evidence="14" key="1">
    <citation type="submission" date="2021-01" db="EMBL/GenBank/DDBJ databases">
        <authorList>
            <person name="Corre E."/>
            <person name="Pelletier E."/>
            <person name="Niang G."/>
            <person name="Scheremetjew M."/>
            <person name="Finn R."/>
            <person name="Kale V."/>
            <person name="Holt S."/>
            <person name="Cochrane G."/>
            <person name="Meng A."/>
            <person name="Brown T."/>
            <person name="Cohen L."/>
        </authorList>
    </citation>
    <scope>NUCLEOTIDE SEQUENCE</scope>
    <source>
        <strain evidence="14">NY070348D</strain>
    </source>
</reference>
<keyword evidence="6" id="KW-0539">Nucleus</keyword>
<dbReference type="EMBL" id="HBHK01005527">
    <property type="protein sequence ID" value="CAD9670708.1"/>
    <property type="molecule type" value="Transcribed_RNA"/>
</dbReference>
<feature type="compositionally biased region" description="Basic and acidic residues" evidence="12">
    <location>
        <begin position="1"/>
        <end position="18"/>
    </location>
</feature>
<organism evidence="14">
    <name type="scientific">Mucochytrium quahogii</name>
    <dbReference type="NCBI Taxonomy" id="96639"/>
    <lineage>
        <taxon>Eukaryota</taxon>
        <taxon>Sar</taxon>
        <taxon>Stramenopiles</taxon>
        <taxon>Bigyra</taxon>
        <taxon>Labyrinthulomycetes</taxon>
        <taxon>Thraustochytrida</taxon>
        <taxon>Thraustochytriidae</taxon>
        <taxon>Mucochytrium</taxon>
    </lineage>
</organism>
<evidence type="ECO:0000256" key="4">
    <source>
        <dbReference type="ARBA" id="ARBA00022691"/>
    </source>
</evidence>
<dbReference type="GO" id="GO:0005634">
    <property type="term" value="C:nucleus"/>
    <property type="evidence" value="ECO:0007669"/>
    <property type="project" value="UniProtKB-SubCell"/>
</dbReference>
<evidence type="ECO:0000256" key="7">
    <source>
        <dbReference type="ARBA" id="ARBA00037050"/>
    </source>
</evidence>
<evidence type="ECO:0000256" key="10">
    <source>
        <dbReference type="ARBA" id="ARBA00042508"/>
    </source>
</evidence>
<dbReference type="PANTHER" id="PTHR15627">
    <property type="entry name" value="NATURAL KILLER CELL-SPECIFIC ANTIGEN KLIP1"/>
    <property type="match status" value="1"/>
</dbReference>
<name>A0A7S2RI45_9STRA</name>
<gene>
    <name evidence="14" type="ORF">QSP1433_LOCUS3273</name>
</gene>
<comment type="function">
    <text evidence="7">Catalyzes the formation of 3-(3-amino-3-carboxypropyl)uridine (acp3U) at position 20 in the D-loop of several cytoplasmic tRNAs (acp3U(20)).</text>
</comment>
<feature type="domain" description="DTW" evidence="13">
    <location>
        <begin position="92"/>
        <end position="277"/>
    </location>
</feature>
<comment type="subcellular location">
    <subcellularLocation>
        <location evidence="1">Nucleus</location>
    </subcellularLocation>
</comment>
<evidence type="ECO:0000256" key="12">
    <source>
        <dbReference type="SAM" id="MobiDB-lite"/>
    </source>
</evidence>
<dbReference type="GO" id="GO:0016432">
    <property type="term" value="F:tRNA-uridine aminocarboxypropyltransferase activity"/>
    <property type="evidence" value="ECO:0007669"/>
    <property type="project" value="UniProtKB-EC"/>
</dbReference>
<dbReference type="PANTHER" id="PTHR15627:SF8">
    <property type="entry name" value="TRNA-URIDINE AMINOCARBOXYPROPYLTRANSFERASE 1"/>
    <property type="match status" value="1"/>
</dbReference>
<keyword evidence="5" id="KW-0819">tRNA processing</keyword>
<keyword evidence="3" id="KW-0808">Transferase</keyword>
<dbReference type="EC" id="2.5.1.25" evidence="2"/>
<evidence type="ECO:0000256" key="2">
    <source>
        <dbReference type="ARBA" id="ARBA00012386"/>
    </source>
</evidence>
<evidence type="ECO:0000256" key="9">
    <source>
        <dbReference type="ARBA" id="ARBA00039242"/>
    </source>
</evidence>
<dbReference type="SMART" id="SM01144">
    <property type="entry name" value="DTW"/>
    <property type="match status" value="1"/>
</dbReference>
<evidence type="ECO:0000256" key="11">
    <source>
        <dbReference type="ARBA" id="ARBA00048718"/>
    </source>
</evidence>
<accession>A0A7S2RI45</accession>
<feature type="region of interest" description="Disordered" evidence="12">
    <location>
        <begin position="1"/>
        <end position="25"/>
    </location>
</feature>
<comment type="similarity">
    <text evidence="8">Belongs to the TDD superfamily. DTWD1 family.</text>
</comment>
<evidence type="ECO:0000256" key="1">
    <source>
        <dbReference type="ARBA" id="ARBA00004123"/>
    </source>
</evidence>
<comment type="catalytic activity">
    <reaction evidence="11">
        <text>a uridine in tRNA + S-adenosyl-L-methionine = a 3-[(3S)-3-amino-3-carboxypropyl]uridine in tRNA + S-methyl-5'-thioadenosine + H(+)</text>
        <dbReference type="Rhea" id="RHEA:62432"/>
        <dbReference type="Rhea" id="RHEA-COMP:13339"/>
        <dbReference type="Rhea" id="RHEA-COMP:16092"/>
        <dbReference type="ChEBI" id="CHEBI:15378"/>
        <dbReference type="ChEBI" id="CHEBI:17509"/>
        <dbReference type="ChEBI" id="CHEBI:59789"/>
        <dbReference type="ChEBI" id="CHEBI:65315"/>
        <dbReference type="ChEBI" id="CHEBI:82930"/>
        <dbReference type="EC" id="2.5.1.25"/>
    </reaction>
</comment>
<dbReference type="Pfam" id="PF03942">
    <property type="entry name" value="DTW"/>
    <property type="match status" value="1"/>
</dbReference>
<dbReference type="InterPro" id="IPR051521">
    <property type="entry name" value="tRNA_Mod/Golgi_Maint"/>
</dbReference>
<evidence type="ECO:0000256" key="5">
    <source>
        <dbReference type="ARBA" id="ARBA00022694"/>
    </source>
</evidence>
<protein>
    <recommendedName>
        <fullName evidence="9">tRNA-uridine aminocarboxypropyltransferase 1</fullName>
        <ecNumber evidence="2">2.5.1.25</ecNumber>
    </recommendedName>
    <alternativeName>
        <fullName evidence="10">DTW domain-containing protein 1</fullName>
    </alternativeName>
</protein>
<keyword evidence="4" id="KW-0949">S-adenosyl-L-methionine</keyword>
<evidence type="ECO:0000313" key="14">
    <source>
        <dbReference type="EMBL" id="CAD9670708.1"/>
    </source>
</evidence>
<sequence length="287" mass="32479">MSKEESTGVGIEDGKAGQEGDASGEVNAVKRKANWSGQWGHGTKLGKTIMQEKREYLDLLGLKLTKTDTIDGYFDTRKQGRVCPNCEKGPNNGLYCYACLVPLKGVCLPQIPKLPLKLWVVRHEKEPRKKSSAVHAEVICGKEYAETVETPLSDDLVFDKETTCVIFPSDTSVPIKDLPNLKSLKSVIVLDATWIKAPTMNRLKQLEGVPRVHLAEYRTLFWRYQNFPDTHLSTIEAMYYFFVEYEKAVHDGVYDGKFDDMLSIFIGQFRKIERFKAAGIERFKTTG</sequence>
<evidence type="ECO:0000256" key="6">
    <source>
        <dbReference type="ARBA" id="ARBA00023242"/>
    </source>
</evidence>
<evidence type="ECO:0000256" key="8">
    <source>
        <dbReference type="ARBA" id="ARBA00038290"/>
    </source>
</evidence>
<evidence type="ECO:0000259" key="13">
    <source>
        <dbReference type="SMART" id="SM01144"/>
    </source>
</evidence>
<proteinExistence type="inferred from homology"/>
<evidence type="ECO:0000256" key="3">
    <source>
        <dbReference type="ARBA" id="ARBA00022679"/>
    </source>
</evidence>
<dbReference type="AlphaFoldDB" id="A0A7S2RI45"/>
<dbReference type="InterPro" id="IPR005636">
    <property type="entry name" value="DTW"/>
</dbReference>